<dbReference type="Pfam" id="PF02210">
    <property type="entry name" value="Laminin_G_2"/>
    <property type="match status" value="3"/>
</dbReference>
<dbReference type="HOGENOM" id="CLU_227947_0_0_1"/>
<evidence type="ECO:0000256" key="2">
    <source>
        <dbReference type="PROSITE-ProRule" id="PRU00076"/>
    </source>
</evidence>
<dbReference type="EMBL" id="KB097717">
    <property type="protein sequence ID" value="ESN91126.1"/>
    <property type="molecule type" value="Genomic_DNA"/>
</dbReference>
<feature type="disulfide bond" evidence="3">
    <location>
        <begin position="248"/>
        <end position="275"/>
    </location>
</feature>
<dbReference type="PROSITE" id="PS50026">
    <property type="entry name" value="EGF_3"/>
    <property type="match status" value="1"/>
</dbReference>
<evidence type="ECO:0008006" key="10">
    <source>
        <dbReference type="Google" id="ProtNLM"/>
    </source>
</evidence>
<evidence type="ECO:0000313" key="7">
    <source>
        <dbReference type="EMBL" id="ESN91126.1"/>
    </source>
</evidence>
<feature type="compositionally biased region" description="Basic and acidic residues" evidence="4">
    <location>
        <begin position="1518"/>
        <end position="1528"/>
    </location>
</feature>
<feature type="compositionally biased region" description="Polar residues" evidence="4">
    <location>
        <begin position="1549"/>
        <end position="1558"/>
    </location>
</feature>
<keyword evidence="1 2" id="KW-1015">Disulfide bond</keyword>
<evidence type="ECO:0000313" key="8">
    <source>
        <dbReference type="EnsemblMetazoa" id="HelroP182201"/>
    </source>
</evidence>
<proteinExistence type="predicted"/>
<dbReference type="EMBL" id="AMQM01008030">
    <property type="status" value="NOT_ANNOTATED_CDS"/>
    <property type="molecule type" value="Genomic_DNA"/>
</dbReference>
<dbReference type="RefSeq" id="XP_009030755.1">
    <property type="nucleotide sequence ID" value="XM_009032507.1"/>
</dbReference>
<comment type="caution">
    <text evidence="2">Lacks conserved residue(s) required for the propagation of feature annotation.</text>
</comment>
<dbReference type="PANTHER" id="PTHR15036:SF85">
    <property type="entry name" value="SP2353, ISOFORM A"/>
    <property type="match status" value="1"/>
</dbReference>
<dbReference type="PROSITE" id="PS50025">
    <property type="entry name" value="LAM_G_DOMAIN"/>
    <property type="match status" value="4"/>
</dbReference>
<reference evidence="8" key="3">
    <citation type="submission" date="2015-06" db="UniProtKB">
        <authorList>
            <consortium name="EnsemblMetazoa"/>
        </authorList>
    </citation>
    <scope>IDENTIFICATION</scope>
</reference>
<evidence type="ECO:0000259" key="6">
    <source>
        <dbReference type="PROSITE" id="PS50026"/>
    </source>
</evidence>
<dbReference type="Gene3D" id="2.10.25.10">
    <property type="entry name" value="Laminin"/>
    <property type="match status" value="1"/>
</dbReference>
<dbReference type="InParanoid" id="T1FHX2"/>
<dbReference type="Proteomes" id="UP000015101">
    <property type="component" value="Unassembled WGS sequence"/>
</dbReference>
<dbReference type="Gene3D" id="2.60.120.200">
    <property type="match status" value="6"/>
</dbReference>
<keyword evidence="9" id="KW-1185">Reference proteome</keyword>
<feature type="domain" description="Laminin G" evidence="5">
    <location>
        <begin position="55"/>
        <end position="275"/>
    </location>
</feature>
<organism evidence="8 9">
    <name type="scientific">Helobdella robusta</name>
    <name type="common">Californian leech</name>
    <dbReference type="NCBI Taxonomy" id="6412"/>
    <lineage>
        <taxon>Eukaryota</taxon>
        <taxon>Metazoa</taxon>
        <taxon>Spiralia</taxon>
        <taxon>Lophotrochozoa</taxon>
        <taxon>Annelida</taxon>
        <taxon>Clitellata</taxon>
        <taxon>Hirudinea</taxon>
        <taxon>Rhynchobdellida</taxon>
        <taxon>Glossiphoniidae</taxon>
        <taxon>Helobdella</taxon>
    </lineage>
</organism>
<dbReference type="eggNOG" id="KOG3514">
    <property type="taxonomic scope" value="Eukaryota"/>
</dbReference>
<dbReference type="GeneID" id="20208421"/>
<evidence type="ECO:0000256" key="1">
    <source>
        <dbReference type="ARBA" id="ARBA00023157"/>
    </source>
</evidence>
<dbReference type="PROSITE" id="PS00010">
    <property type="entry name" value="ASX_HYDROXYL"/>
    <property type="match status" value="1"/>
</dbReference>
<feature type="region of interest" description="Disordered" evidence="4">
    <location>
        <begin position="1109"/>
        <end position="1128"/>
    </location>
</feature>
<dbReference type="InterPro" id="IPR013320">
    <property type="entry name" value="ConA-like_dom_sf"/>
</dbReference>
<dbReference type="InterPro" id="IPR050372">
    <property type="entry name" value="Neurexin-related_CASP"/>
</dbReference>
<evidence type="ECO:0000256" key="3">
    <source>
        <dbReference type="PROSITE-ProRule" id="PRU00122"/>
    </source>
</evidence>
<sequence length="2589" mass="295091">MGRGKNAIRAGKNLPIPHNTTTTAVATTTTTTFSQTRNVLLILLILTLHSPPSTSLHVDGNDASHLIYPPWTTHCNANSSVRIDLKTTSTFPTNSTILLFYKDDIANGRIDYVEIYYNSTGYLVANVRDDKRRRATHGPVLLNDGKWHSVGLKVDNSRINLIFDGAMTQLFEFSPFHASKVKESRTVIKDFNGIYKQCLIDDDSGYDQDNNVFYSGPYHHYRYNNRDRYLNYYGYSYIAGLPPLLRRCPQLLSTPSALEHLSFRGYLRNVIFQNCTCSMTITHYDVTFDNNNADVIRYVTADKTGQDNYGRSTLRRTLYNTTEMQATLIVIELEKKLKEKKFPQNQISKSAQSDNNYHTSSKMKDRINKFFSKDAIKNEALLLVENENYVIIQGLDLPNECFGNLALCGKGYTLSFWLNIVKDCGGGSRCEGDSSQQQNRTLSDMEIITSSLLNNYNDNNENSNNNNSYFNNYYNNNYKVDNDDSFYSIQDDEQTPAIDPSAENHQKFKIIWKPKKEVLTITMTSSHNINKSITLESGTFIRHLWQHVTLTWNPSGVLRLYIDGQVDKELKIEPPQRVKKQRASQSADADIWDAFVIGRRIKSRDSRSDNEDFSGREFLIDELKYWSVEVEEGEIAEKGPAFCSLVTKKSQPPPAASSSLSPSTFNLKDLSHLESASSFKIIFISDIIEVSVTSLGHVLAGLKFDSSNVEVLSRDSLKSDQWHFIETVQLFIDEKLQETSNEIKHLSSKNINRNNFGTIKIQDQPKFAPPSDGGGRVPTRNNYGTFNGDRWRGLGGKTFVKSMRVCYGHREVLKKIGEVVASGKPQKLILDMDAIDSHNSLATNNDNFVATVTKETAIVPGKVDNALRLNVGQVVDVLPTINGSGEMCLINLQACKLGMYISMWLKFKETSSLSRYLIRNNDIEIYYKNDTDSKNVEYLTGRSRKSLMEVQSKFQNNSRRSKRDVVSKMNKLYSEFKFKNKKWSANVNSLPLDTWIFLEISWNPKSALEVHIDKILINKTYPIISQKKDSETLEPESKSLCFGCNKTSQQHSTTGSYGYSYKSEDTKLFLDEVELWFQDKQSLQDFDRITRDSDVYHIVVQFTEPSNTPTTSSTFFSPPSSSPSETSSTFYQITDNKIYLHPKLHGDAKLWKGIMIPSSGYGNLGSHNDLCFGNIKHCRHGFTISVFFKQIKYPQEDVFIISAPNYFVKLSKSPMNIVVGVKCAEKIWYAATSKDGILVNESNRVDVSWSEDRGLLVFVNKILKAKEFGGKNKDIYIGNATPLRRGSYHLGDPYLLIDQLDFWFASRNLIIGFHFMDDDISGFKLDMEKIEKDMIFHQSHTASVHNSPKVVAGYQGNGLLLNGLNQYLDLGRDVICKSDLDNCIRGITVKFKVKPFLLLDLTYFVASPLVEVYYERGNLICLVRNKTKQWTVMSPKFKLGSWNNIEITWHPLKGASLYINNTKVGQNSNPTTNEFDYQRSRRYLIGHADTSMKYEYYANAIFDDVEFWEGDKESLEKVGDFSKERSSGGDDAEDDEDISRLTDNKNQKKQQPTTSRSGKNLDKKQQNKSLQHFTSFPSGHSHLHQVPSQNPRYLGSHQQVYRPFHRRMLTFDGHSYIQYDLNYENLLKIYNIQNNDDKAVVDRNRGNYNNEDNYEEVAIKLKATDQNGLIYFSGSAKNHVYLCVKGGKLLLVVNYGELVPEKFKGHDDHHVKYDTQAWHEVTVTRVDRSIKINVDGLIHAVMLKNNTKLLKHGELYIGGHYKLEDIMNRQLRNNFRGSIDSLTYRNSIFMRKIDFIEAVFIKPSLDFLRVRGNAVMGMSPSREAANVNAITLFGNEFLRLPKWETKFIASDHIEVDKTVNNHNREFNKKQKNIILEPSGSKKVSNFQTIPFIELNFKTFVQDSLLLYSGGSPGYSDFLVLEISEGYLFAIYDSGLFRASRIKLGLNKVSVDSDEFRKENQSSIFVSDGAGHFVKIELVGAMMRLTLDNSSRSYTLLKKLNPFHHLGTFTYLGGVDNINRLPWHVWNREAIDNKFPFFHGCIWGVRLSGGKKTPKFNVTTPPMIQMAHHSTTNDEQNEYSSGISSQYDAIQDDEDYEMKRDDDTLQHEQNFSKNKKSSNEIENVSKNAIVTNVNNIGSSRSSSDTGSKSDNLYDEVGDFELPIDLYRLAINQGLTKALNGCEIVPSRCVHNKCNAGKCLDRTEDFECDCSKTSYSGSRCEKEAVKIALAGENFVYFRSSTTNSRHLSKISLRFKTTEKDGMIFKTKADRSDNFIETILKDGKLYVEAKFGEHMRLFRHSYRCLERSTNTTAKTEQTKLNDNNWHDVTLVKKADWLFVQIDRCLPDEAQLQGEGYSLEVDEIIIGGYKIPETPADATPPVTPPKPHSHQKVHATAQHHHAANQRTAKRRLDFRSHNTFGYFIGYIGSFVFDGQFLFDSFGVDSRIDINRQTSAFKLIEHNVKTVHSEKILPIKPITLMNYVLKIPSNVINESNDIFAISFLFRFSDKFPTTKQTLLFFSGNSSYFNDDNDDGDMESIWLMVKIENDKLALSSYDGNKLEVGVVAYWSFLFLRLINLFGDKMKFLAGIGEVV</sequence>
<feature type="compositionally biased region" description="Polar residues" evidence="4">
    <location>
        <begin position="1567"/>
        <end position="1578"/>
    </location>
</feature>
<dbReference type="CTD" id="20208421"/>
<feature type="domain" description="EGF-like" evidence="6">
    <location>
        <begin position="2183"/>
        <end position="2219"/>
    </location>
</feature>
<dbReference type="SMART" id="SM00282">
    <property type="entry name" value="LamG"/>
    <property type="match status" value="4"/>
</dbReference>
<gene>
    <name evidence="8" type="primary">20208421</name>
    <name evidence="7" type="ORF">HELRODRAFT_182201</name>
</gene>
<dbReference type="InterPro" id="IPR000152">
    <property type="entry name" value="EGF-type_Asp/Asn_hydroxyl_site"/>
</dbReference>
<feature type="region of interest" description="Disordered" evidence="4">
    <location>
        <begin position="1518"/>
        <end position="1593"/>
    </location>
</feature>
<dbReference type="OrthoDB" id="6275838at2759"/>
<reference evidence="7 9" key="2">
    <citation type="journal article" date="2013" name="Nature">
        <title>Insights into bilaterian evolution from three spiralian genomes.</title>
        <authorList>
            <person name="Simakov O."/>
            <person name="Marletaz F."/>
            <person name="Cho S.J."/>
            <person name="Edsinger-Gonzales E."/>
            <person name="Havlak P."/>
            <person name="Hellsten U."/>
            <person name="Kuo D.H."/>
            <person name="Larsson T."/>
            <person name="Lv J."/>
            <person name="Arendt D."/>
            <person name="Savage R."/>
            <person name="Osoegawa K."/>
            <person name="de Jong P."/>
            <person name="Grimwood J."/>
            <person name="Chapman J.A."/>
            <person name="Shapiro H."/>
            <person name="Aerts A."/>
            <person name="Otillar R.P."/>
            <person name="Terry A.Y."/>
            <person name="Boore J.L."/>
            <person name="Grigoriev I.V."/>
            <person name="Lindberg D.R."/>
            <person name="Seaver E.C."/>
            <person name="Weisblat D.A."/>
            <person name="Putnam N.H."/>
            <person name="Rokhsar D.S."/>
        </authorList>
    </citation>
    <scope>NUCLEOTIDE SEQUENCE</scope>
</reference>
<reference evidence="9" key="1">
    <citation type="submission" date="2012-12" db="EMBL/GenBank/DDBJ databases">
        <authorList>
            <person name="Hellsten U."/>
            <person name="Grimwood J."/>
            <person name="Chapman J.A."/>
            <person name="Shapiro H."/>
            <person name="Aerts A."/>
            <person name="Otillar R.P."/>
            <person name="Terry A.Y."/>
            <person name="Boore J.L."/>
            <person name="Simakov O."/>
            <person name="Marletaz F."/>
            <person name="Cho S.-J."/>
            <person name="Edsinger-Gonzales E."/>
            <person name="Havlak P."/>
            <person name="Kuo D.-H."/>
            <person name="Larsson T."/>
            <person name="Lv J."/>
            <person name="Arendt D."/>
            <person name="Savage R."/>
            <person name="Osoegawa K."/>
            <person name="de Jong P."/>
            <person name="Lindberg D.R."/>
            <person name="Seaver E.C."/>
            <person name="Weisblat D.A."/>
            <person name="Putnam N.H."/>
            <person name="Grigoriev I.V."/>
            <person name="Rokhsar D.S."/>
        </authorList>
    </citation>
    <scope>NUCLEOTIDE SEQUENCE</scope>
</reference>
<protein>
    <recommendedName>
        <fullName evidence="10">Laminin G domain-containing protein</fullName>
    </recommendedName>
</protein>
<dbReference type="CDD" id="cd00110">
    <property type="entry name" value="LamG"/>
    <property type="match status" value="4"/>
</dbReference>
<feature type="region of interest" description="Disordered" evidence="4">
    <location>
        <begin position="762"/>
        <end position="782"/>
    </location>
</feature>
<dbReference type="EnsemblMetazoa" id="HelroT182201">
    <property type="protein sequence ID" value="HelroP182201"/>
    <property type="gene ID" value="HelroG182201"/>
</dbReference>
<evidence type="ECO:0000259" key="5">
    <source>
        <dbReference type="PROSITE" id="PS50025"/>
    </source>
</evidence>
<dbReference type="InterPro" id="IPR000742">
    <property type="entry name" value="EGF"/>
</dbReference>
<keyword evidence="2" id="KW-0245">EGF-like domain</keyword>
<feature type="domain" description="Laminin G" evidence="5">
    <location>
        <begin position="1863"/>
        <end position="2069"/>
    </location>
</feature>
<name>T1FHX2_HELRO</name>
<dbReference type="PANTHER" id="PTHR15036">
    <property type="entry name" value="PIKACHURIN-LIKE PROTEIN"/>
    <property type="match status" value="1"/>
</dbReference>
<dbReference type="GO" id="GO:0016020">
    <property type="term" value="C:membrane"/>
    <property type="evidence" value="ECO:0007669"/>
    <property type="project" value="UniProtKB-SubCell"/>
</dbReference>
<evidence type="ECO:0000256" key="4">
    <source>
        <dbReference type="SAM" id="MobiDB-lite"/>
    </source>
</evidence>
<dbReference type="KEGG" id="hro:HELRODRAFT_182201"/>
<feature type="domain" description="Laminin G" evidence="5">
    <location>
        <begin position="2222"/>
        <end position="2449"/>
    </location>
</feature>
<dbReference type="SUPFAM" id="SSF49899">
    <property type="entry name" value="Concanavalin A-like lectins/glucanases"/>
    <property type="match status" value="6"/>
</dbReference>
<dbReference type="STRING" id="6412.T1FHX2"/>
<feature type="domain" description="Laminin G" evidence="5">
    <location>
        <begin position="1628"/>
        <end position="1814"/>
    </location>
</feature>
<dbReference type="InterPro" id="IPR001791">
    <property type="entry name" value="Laminin_G"/>
</dbReference>
<accession>T1FHX2</accession>
<feature type="disulfide bond" evidence="2">
    <location>
        <begin position="2187"/>
        <end position="2197"/>
    </location>
</feature>
<evidence type="ECO:0000313" key="9">
    <source>
        <dbReference type="Proteomes" id="UP000015101"/>
    </source>
</evidence>